<reference evidence="2" key="1">
    <citation type="journal article" date="2021" name="Proc. Natl. Acad. Sci. U.S.A.">
        <title>Three genomes in the algal genus Volvox reveal the fate of a haploid sex-determining region after a transition to homothallism.</title>
        <authorList>
            <person name="Yamamoto K."/>
            <person name="Hamaji T."/>
            <person name="Kawai-Toyooka H."/>
            <person name="Matsuzaki R."/>
            <person name="Takahashi F."/>
            <person name="Nishimura Y."/>
            <person name="Kawachi M."/>
            <person name="Noguchi H."/>
            <person name="Minakuchi Y."/>
            <person name="Umen J.G."/>
            <person name="Toyoda A."/>
            <person name="Nozaki H."/>
        </authorList>
    </citation>
    <scope>NUCLEOTIDE SEQUENCE</scope>
    <source>
        <strain evidence="2">NIES-3786</strain>
    </source>
</reference>
<dbReference type="EMBL" id="BNCP01000008">
    <property type="protein sequence ID" value="GIL76380.1"/>
    <property type="molecule type" value="Genomic_DNA"/>
</dbReference>
<comment type="caution">
    <text evidence="2">The sequence shown here is derived from an EMBL/GenBank/DDBJ whole genome shotgun (WGS) entry which is preliminary data.</text>
</comment>
<accession>A0A8J4C7S6</accession>
<dbReference type="PROSITE" id="PS50878">
    <property type="entry name" value="RT_POL"/>
    <property type="match status" value="1"/>
</dbReference>
<feature type="domain" description="Reverse transcriptase" evidence="1">
    <location>
        <begin position="354"/>
        <end position="653"/>
    </location>
</feature>
<dbReference type="PANTHER" id="PTHR19446">
    <property type="entry name" value="REVERSE TRANSCRIPTASES"/>
    <property type="match status" value="1"/>
</dbReference>
<dbReference type="InterPro" id="IPR000477">
    <property type="entry name" value="RT_dom"/>
</dbReference>
<dbReference type="InterPro" id="IPR043502">
    <property type="entry name" value="DNA/RNA_pol_sf"/>
</dbReference>
<dbReference type="Proteomes" id="UP000747110">
    <property type="component" value="Unassembled WGS sequence"/>
</dbReference>
<gene>
    <name evidence="2" type="ORF">Vretifemale_5946</name>
</gene>
<evidence type="ECO:0000313" key="2">
    <source>
        <dbReference type="EMBL" id="GIL76380.1"/>
    </source>
</evidence>
<evidence type="ECO:0000259" key="1">
    <source>
        <dbReference type="PROSITE" id="PS50878"/>
    </source>
</evidence>
<evidence type="ECO:0000313" key="3">
    <source>
        <dbReference type="Proteomes" id="UP000747110"/>
    </source>
</evidence>
<keyword evidence="3" id="KW-1185">Reference proteome</keyword>
<dbReference type="Pfam" id="PF00078">
    <property type="entry name" value="RVT_1"/>
    <property type="match status" value="1"/>
</dbReference>
<dbReference type="SUPFAM" id="SSF56672">
    <property type="entry name" value="DNA/RNA polymerases"/>
    <property type="match status" value="1"/>
</dbReference>
<dbReference type="CDD" id="cd01650">
    <property type="entry name" value="RT_nLTR_like"/>
    <property type="match status" value="1"/>
</dbReference>
<dbReference type="AlphaFoldDB" id="A0A8J4C7S6"/>
<sequence length="1012" mass="116251">MEGDITFVHKNNVGRSMIDLFVASPALYWKATTLRVVDIPISATGPKVGELLSDHCPVHLTLAVMRGSKVREVRPDSNPRPRNWRKYTGLFVAEDSSNMNKISDVFGKLGSELNATQAVDAMSKELTRFMLRAFGIDRRQHRRTREQGDAPWWTAECAAAREAMFSQRNLMRTSGTLDNADAKSVFSRLRTRYQRLRREARESYRIKHFEELLKKCKGNSHSFWRLLEASTQGNCLLSDVNDWKDYFQGLYNEENAYRDSDAEAILSFINGQHGRNGNGWEASTGQRVQRFKEATQLNEPFSLAEVSCAIHCLHNHKASGPDHVPAECYKGAKMEIEGRSVNLLVPFIHRLFEHIRSTGDYPQQFTTSYLTPIHKKGDPMDKGNYRGLAVGSALAKCYAFALERRLSRWGEAAKARSSYQGGFRSKIGTIHNLLVLRHLTDRHRTGPSSSRPLFVCQVDFEKAFDRVPRDLLWKRLHERGIHGSMLEALKSCYRKVLLRVRVNGDISDAFESCQGVKQGCPLSPTLFGFFIEGFADYVETKDLCNPKGMYVEDIPVVDSTRIPTMFYADDLNLLAHNHRRLMCVLTALGEWCSAFGMTVHTRKCEVVYFHPDQKHRLLASQILRVGLRCLDGNRYEFQEMKWVTRARYLGLYYGPDAPFESCTNELFEAGQRAMYALIDKLNRRGLFIPRIALRCFDTQIRAILSYGAQVWSPYFLSRLLDNPRDAQGRYCYFEGAMEDRMVGIQRTFLRTLASIGRVPDNRLLFREFSQDPLHLYWATLVFRFWNRLVRGRNGIFYNVFREEIRTALLSDCSSPTWGSFVLKMLRCLGHWPDVPIDLGLEDRVNFLATREICVGSVMFTLEERFNEDWLSPRLLTQPRDFVSDGGKPGVKMCRHTNWMGMPLHGASYIPMPAYTSLLRFRLGAWALEVNRPNGRPREQRWCRVCNNADAVEDEYHVMMECPAYDEIRADFAGLGVGQNSTMLQVMSIQDQLHLARIIHNIRKKRVSHVGRT</sequence>
<proteinExistence type="predicted"/>
<organism evidence="2 3">
    <name type="scientific">Volvox reticuliferus</name>
    <dbReference type="NCBI Taxonomy" id="1737510"/>
    <lineage>
        <taxon>Eukaryota</taxon>
        <taxon>Viridiplantae</taxon>
        <taxon>Chlorophyta</taxon>
        <taxon>core chlorophytes</taxon>
        <taxon>Chlorophyceae</taxon>
        <taxon>CS clade</taxon>
        <taxon>Chlamydomonadales</taxon>
        <taxon>Volvocaceae</taxon>
        <taxon>Volvox</taxon>
    </lineage>
</organism>
<protein>
    <recommendedName>
        <fullName evidence="1">Reverse transcriptase domain-containing protein</fullName>
    </recommendedName>
</protein>
<name>A0A8J4C7S6_9CHLO</name>
<dbReference type="OrthoDB" id="536809at2759"/>